<dbReference type="Gene3D" id="3.30.70.1440">
    <property type="entry name" value="Multidrug efflux transporter AcrB pore domain"/>
    <property type="match status" value="1"/>
</dbReference>
<dbReference type="RefSeq" id="WP_274455242.1">
    <property type="nucleotide sequence ID" value="NZ_CP067097.1"/>
</dbReference>
<dbReference type="PRINTS" id="PR00702">
    <property type="entry name" value="ACRIFLAVINRP"/>
</dbReference>
<feature type="coiled-coil region" evidence="1">
    <location>
        <begin position="333"/>
        <end position="363"/>
    </location>
</feature>
<dbReference type="Gene3D" id="3.30.70.1320">
    <property type="entry name" value="Multidrug efflux transporter AcrB pore domain like"/>
    <property type="match status" value="2"/>
</dbReference>
<dbReference type="Gene3D" id="3.30.2090.10">
    <property type="entry name" value="Multidrug efflux transporter AcrB TolC docking domain, DN and DC subdomains"/>
    <property type="match status" value="3"/>
</dbReference>
<name>A0ABT9XEQ9_9BACL</name>
<feature type="transmembrane region" description="Helical" evidence="3">
    <location>
        <begin position="1167"/>
        <end position="1193"/>
    </location>
</feature>
<dbReference type="Gene3D" id="3.30.70.1430">
    <property type="entry name" value="Multidrug efflux transporter AcrB pore domain"/>
    <property type="match status" value="2"/>
</dbReference>
<feature type="transmembrane region" description="Helical" evidence="3">
    <location>
        <begin position="539"/>
        <end position="564"/>
    </location>
</feature>
<proteinExistence type="predicted"/>
<dbReference type="SUPFAM" id="SSF82866">
    <property type="entry name" value="Multidrug efflux transporter AcrB transmembrane domain"/>
    <property type="match status" value="2"/>
</dbReference>
<feature type="transmembrane region" description="Helical" evidence="3">
    <location>
        <begin position="487"/>
        <end position="506"/>
    </location>
</feature>
<reference evidence="4 5" key="1">
    <citation type="submission" date="2023-07" db="EMBL/GenBank/DDBJ databases">
        <title>Genomic Encyclopedia of Type Strains, Phase IV (KMG-IV): sequencing the most valuable type-strain genomes for metagenomic binning, comparative biology and taxonomic classification.</title>
        <authorList>
            <person name="Goeker M."/>
        </authorList>
    </citation>
    <scope>NUCLEOTIDE SEQUENCE [LARGE SCALE GENOMIC DNA]</scope>
    <source>
        <strain evidence="4 5">DSM 4006</strain>
    </source>
</reference>
<dbReference type="Gene3D" id="1.20.1640.10">
    <property type="entry name" value="Multidrug efflux transporter AcrB transmembrane domain"/>
    <property type="match status" value="3"/>
</dbReference>
<dbReference type="SUPFAM" id="SSF82693">
    <property type="entry name" value="Multidrug efflux transporter AcrB pore domain, PN1, PN2, PC1 and PC2 subdomains"/>
    <property type="match status" value="3"/>
</dbReference>
<keyword evidence="3" id="KW-0472">Membrane</keyword>
<protein>
    <submittedName>
        <fullName evidence="4">HAE1 family hydrophobic/amphiphilic exporter-1</fullName>
    </submittedName>
</protein>
<evidence type="ECO:0000256" key="1">
    <source>
        <dbReference type="SAM" id="Coils"/>
    </source>
</evidence>
<gene>
    <name evidence="4" type="ORF">J2S03_000593</name>
</gene>
<feature type="transmembrane region" description="Helical" evidence="3">
    <location>
        <begin position="710"/>
        <end position="734"/>
    </location>
</feature>
<sequence>MRFLTRFSLRNPVVIVILVILVLVGGVLSALGLQEDLMPDLSVPIISIQTTYPGASPSQVANDITTPLEKALNGTQDVQTITSTSIANVSQIELELDMNANLNTVEQNVEQIVNRVNLPSTAGTPSVNSFSFSNTPVLAFTVGSKRVSTQQLKTLVNQTIVPDLQGVAGVATVSAAGADPDNVVIQFDAAKLRKYNLTMEQVLQDLQADNVSTPLGTATAAGKVQPVQMNSTFTSLADIRNLPIAIPSNPSASLQQSLGKSLNQMGQSIGQVAQGESALGQSVGQLGQTVGLVQAENQLLSSLQQIQGQLFGAELALNQQLAQPKDSQDPQSIAKLQGEVSSLESAQKQLQAQLSALQQKMKAAAPGSTTGTGSRAAAGSDAAAETSPSSAGGAANASSASTTLQTIPLSDVATVSMQPPTGSSINRTNGEPSILVTVSKTENANTVDVAKAIHKELDSLQGQLPAGVHIVPLFDSSQMITASVNGVLREAVLGAVFAVLVILLFLRNWRTTLVAIVSIPLSILTSVILLGRLGITLNIMTLGGLAVATGRVVDDSIVVIENIYRLWRSGMGFGKRLVLHATAEVGNAILSSTLATIAVFLPLAMVGGIVGKIFEPFALTVVCSLASSLLVALTVVPILAWLFVVRKRAKGAEYDWLLEDAGRAPADGALHPVYEHPEQAGVSGPAAAAPRRWQQRYQSVLRWCLDHKGWVILGTAIAFVASILVLPTVGTTFIQNSMQQSATISITMPVGTPLDVTNNKAKQVETALKKDASQIQQVNTSVGGGNDYGMGQGSTNTNQASLTVALKPQADVDQFLAAARKQTAPLATDGTTIQVEGQSTGGGETTFDIVVNGPSQAAIAQGANEIVERLQNFPGLANVTSNLGQTQPEIEVVPNAAQAAKYGLTSQQIAQTVSDYLSSQNLGTVSVDGTTYDLDAKLNSATDLSSLSAIRALPVTASTGQNLKLGDVATVRSVQTPTSVLHENGHAYAEITADYTVQSTSKVQAGAMKAIHALHLPQGVTVGQSSSALQQSQSFTQLIEAIVIAVGIVYMVMLILFGEWSAPFAILFSMPVALIGAFFGTVIAREPLSVSSLIGILMLMGIVVTNAIVLIQRVEQQRQRGLTIRDALLEAGTTRLRPILMTAVATICALLPLAVGASEGVLISQGLAIVVIGGLVTSTILTLCIVPLMYELLHRRTHRAQMKLIQQAE</sequence>
<dbReference type="Pfam" id="PF00873">
    <property type="entry name" value="ACR_tran"/>
    <property type="match status" value="2"/>
</dbReference>
<evidence type="ECO:0000256" key="2">
    <source>
        <dbReference type="SAM" id="MobiDB-lite"/>
    </source>
</evidence>
<dbReference type="PANTHER" id="PTHR32063:SF0">
    <property type="entry name" value="SWARMING MOTILITY PROTEIN SWRC"/>
    <property type="match status" value="1"/>
</dbReference>
<feature type="transmembrane region" description="Helical" evidence="3">
    <location>
        <begin position="1090"/>
        <end position="1111"/>
    </location>
</feature>
<feature type="transmembrane region" description="Helical" evidence="3">
    <location>
        <begin position="513"/>
        <end position="533"/>
    </location>
</feature>
<keyword evidence="5" id="KW-1185">Reference proteome</keyword>
<feature type="region of interest" description="Disordered" evidence="2">
    <location>
        <begin position="363"/>
        <end position="398"/>
    </location>
</feature>
<dbReference type="InterPro" id="IPR001036">
    <property type="entry name" value="Acrflvin-R"/>
</dbReference>
<feature type="transmembrane region" description="Helical" evidence="3">
    <location>
        <begin position="617"/>
        <end position="644"/>
    </location>
</feature>
<comment type="caution">
    <text evidence="4">The sequence shown here is derived from an EMBL/GenBank/DDBJ whole genome shotgun (WGS) entry which is preliminary data.</text>
</comment>
<dbReference type="SUPFAM" id="SSF82714">
    <property type="entry name" value="Multidrug efflux transporter AcrB TolC docking domain, DN and DC subdomains"/>
    <property type="match status" value="2"/>
</dbReference>
<keyword evidence="1" id="KW-0175">Coiled coil</keyword>
<dbReference type="EMBL" id="JAUSTP010000002">
    <property type="protein sequence ID" value="MDQ0188781.1"/>
    <property type="molecule type" value="Genomic_DNA"/>
</dbReference>
<feature type="transmembrane region" description="Helical" evidence="3">
    <location>
        <begin position="1138"/>
        <end position="1155"/>
    </location>
</feature>
<evidence type="ECO:0000313" key="4">
    <source>
        <dbReference type="EMBL" id="MDQ0188781.1"/>
    </source>
</evidence>
<organism evidence="4 5">
    <name type="scientific">Alicyclobacillus cycloheptanicus</name>
    <dbReference type="NCBI Taxonomy" id="1457"/>
    <lineage>
        <taxon>Bacteria</taxon>
        <taxon>Bacillati</taxon>
        <taxon>Bacillota</taxon>
        <taxon>Bacilli</taxon>
        <taxon>Bacillales</taxon>
        <taxon>Alicyclobacillaceae</taxon>
        <taxon>Alicyclobacillus</taxon>
    </lineage>
</organism>
<keyword evidence="3" id="KW-0812">Transmembrane</keyword>
<evidence type="ECO:0000313" key="5">
    <source>
        <dbReference type="Proteomes" id="UP001232973"/>
    </source>
</evidence>
<accession>A0ABT9XEQ9</accession>
<evidence type="ECO:0000256" key="3">
    <source>
        <dbReference type="SAM" id="Phobius"/>
    </source>
</evidence>
<feature type="transmembrane region" description="Helical" evidence="3">
    <location>
        <begin position="1064"/>
        <end position="1084"/>
    </location>
</feature>
<keyword evidence="3" id="KW-1133">Transmembrane helix</keyword>
<dbReference type="PANTHER" id="PTHR32063">
    <property type="match status" value="1"/>
</dbReference>
<dbReference type="Proteomes" id="UP001232973">
    <property type="component" value="Unassembled WGS sequence"/>
</dbReference>
<feature type="transmembrane region" description="Helical" evidence="3">
    <location>
        <begin position="1038"/>
        <end position="1057"/>
    </location>
</feature>
<dbReference type="InterPro" id="IPR027463">
    <property type="entry name" value="AcrB_DN_DC_subdom"/>
</dbReference>
<feature type="transmembrane region" description="Helical" evidence="3">
    <location>
        <begin position="585"/>
        <end position="611"/>
    </location>
</feature>